<reference evidence="17" key="1">
    <citation type="submission" date="2015-11" db="EMBL/GenBank/DDBJ databases">
        <title>De novo transcriptome assembly of four potential Pierce s Disease insect vectors from Arizona vineyards.</title>
        <authorList>
            <person name="Tassone E.E."/>
        </authorList>
    </citation>
    <scope>NUCLEOTIDE SEQUENCE</scope>
</reference>
<dbReference type="SUPFAM" id="SSF52540">
    <property type="entry name" value="P-loop containing nucleoside triphosphate hydrolases"/>
    <property type="match status" value="2"/>
</dbReference>
<keyword evidence="7 12" id="KW-0067">ATP-binding</keyword>
<evidence type="ECO:0000256" key="3">
    <source>
        <dbReference type="ARBA" id="ARBA00012552"/>
    </source>
</evidence>
<dbReference type="GO" id="GO:0016887">
    <property type="term" value="F:ATP hydrolysis activity"/>
    <property type="evidence" value="ECO:0007669"/>
    <property type="project" value="RHEA"/>
</dbReference>
<dbReference type="EC" id="3.6.4.13" evidence="3"/>
<feature type="region of interest" description="Disordered" evidence="13">
    <location>
        <begin position="694"/>
        <end position="739"/>
    </location>
</feature>
<feature type="region of interest" description="Disordered" evidence="13">
    <location>
        <begin position="1"/>
        <end position="30"/>
    </location>
</feature>
<evidence type="ECO:0000313" key="17">
    <source>
        <dbReference type="EMBL" id="JAT20041.1"/>
    </source>
</evidence>
<sequence>MALPNVDNSEKVVGFDDNDEENEAEAKKIPSKKLGGFHRLGLHPSVLKGIHKRGYKTPTPIQRKTIPLIMEGRDVVAMARTGSGKTACFLIPLFEKLLVKQNKNTTKALILSPTRELALQTNKFVKELGRFCGVRAALVLGGDSMDSQFSIMHSKPDVLVATPGRFLHLCVEMDLRLSDVEYVVFDEADRLFEMGFGEQLREIIHRLPDSRQTLLFSATLPKVLVEFARAGLTDPVLLRLDVESKLPDTLELSFISCRSEEKPAALLCLLDHIVPSDEQVAVFVATKHHVEYVHMLLDQAGVSNTFIYSDLDPSARKINTAKFQTGKVRALVVTDVAARGLDIPSLDHVINYNFPAKPKLFVHRVGRCARAGRPGTAHSLVGVDELCYLLDLQLFLGRSLSLVGTDNTSTAEPGAMGRIPQHLLDDQLSKIELWHFNNSGLNSQRVVSENAYKQYLKSRPGASVDSVRRVKELPIATLGPHPAFTSLATPQLDRATFLAQIKNFKPQGTVFEIGQSSRIESYRVMKTKRHKDNEKILKYKQKGEQHKGTDEVGENKRVDLEMSDLADISRTFSRVILPAKRREARMGGGRSKRFKFGGMDKEHFIPYKPADAHTEQGLAVENFQQTAAHAMLDLTGDTDQALRQSHRAKMMWDKKRKRMVGVSGNSKEGKIKSESGIWIPATYKSGRYKAWVERSKAGEDSASDDENRDDSSKRLKATPHTHWGRHNMKVQQKARIKLKNTDQILKQRIIAEKKKIKNAKKGKKKKKKN</sequence>
<evidence type="ECO:0000259" key="15">
    <source>
        <dbReference type="PROSITE" id="PS51194"/>
    </source>
</evidence>
<dbReference type="InterPro" id="IPR050079">
    <property type="entry name" value="DEAD_box_RNA_helicase"/>
</dbReference>
<evidence type="ECO:0000256" key="1">
    <source>
        <dbReference type="ARBA" id="ARBA00004604"/>
    </source>
</evidence>
<dbReference type="FunFam" id="3.40.50.300:FF:000865">
    <property type="entry name" value="ATP-dependent RNA helicase DDX54"/>
    <property type="match status" value="1"/>
</dbReference>
<evidence type="ECO:0000256" key="4">
    <source>
        <dbReference type="ARBA" id="ARBA00022741"/>
    </source>
</evidence>
<dbReference type="CDD" id="cd17959">
    <property type="entry name" value="DEADc_DDX54"/>
    <property type="match status" value="1"/>
</dbReference>
<accession>A0A1B6L8V3</accession>
<dbReference type="Pfam" id="PF00270">
    <property type="entry name" value="DEAD"/>
    <property type="match status" value="1"/>
</dbReference>
<dbReference type="InterPro" id="IPR033517">
    <property type="entry name" value="DDX54/DBP10_DEAD-box_helicase"/>
</dbReference>
<dbReference type="InterPro" id="IPR000629">
    <property type="entry name" value="RNA-helicase_DEAD-box_CS"/>
</dbReference>
<dbReference type="PROSITE" id="PS51195">
    <property type="entry name" value="Q_MOTIF"/>
    <property type="match status" value="1"/>
</dbReference>
<dbReference type="SMART" id="SM00487">
    <property type="entry name" value="DEXDc"/>
    <property type="match status" value="1"/>
</dbReference>
<evidence type="ECO:0000256" key="2">
    <source>
        <dbReference type="ARBA" id="ARBA00010379"/>
    </source>
</evidence>
<feature type="short sequence motif" description="Q motif" evidence="11">
    <location>
        <begin position="35"/>
        <end position="63"/>
    </location>
</feature>
<evidence type="ECO:0000256" key="8">
    <source>
        <dbReference type="ARBA" id="ARBA00022884"/>
    </source>
</evidence>
<dbReference type="PROSITE" id="PS51194">
    <property type="entry name" value="HELICASE_CTER"/>
    <property type="match status" value="1"/>
</dbReference>
<evidence type="ECO:0000256" key="6">
    <source>
        <dbReference type="ARBA" id="ARBA00022806"/>
    </source>
</evidence>
<keyword evidence="4 12" id="KW-0547">Nucleotide-binding</keyword>
<comment type="catalytic activity">
    <reaction evidence="10">
        <text>ATP + H2O = ADP + phosphate + H(+)</text>
        <dbReference type="Rhea" id="RHEA:13065"/>
        <dbReference type="ChEBI" id="CHEBI:15377"/>
        <dbReference type="ChEBI" id="CHEBI:15378"/>
        <dbReference type="ChEBI" id="CHEBI:30616"/>
        <dbReference type="ChEBI" id="CHEBI:43474"/>
        <dbReference type="ChEBI" id="CHEBI:456216"/>
        <dbReference type="EC" id="3.6.4.13"/>
    </reaction>
</comment>
<dbReference type="Gene3D" id="3.40.50.300">
    <property type="entry name" value="P-loop containing nucleotide triphosphate hydrolases"/>
    <property type="match status" value="2"/>
</dbReference>
<feature type="compositionally biased region" description="Basic residues" evidence="13">
    <location>
        <begin position="714"/>
        <end position="738"/>
    </location>
</feature>
<dbReference type="PANTHER" id="PTHR47959:SF8">
    <property type="entry name" value="RNA HELICASE"/>
    <property type="match status" value="1"/>
</dbReference>
<dbReference type="GO" id="GO:0005524">
    <property type="term" value="F:ATP binding"/>
    <property type="evidence" value="ECO:0007669"/>
    <property type="project" value="UniProtKB-KW"/>
</dbReference>
<keyword evidence="9" id="KW-0539">Nucleus</keyword>
<feature type="domain" description="Helicase C-terminal" evidence="15">
    <location>
        <begin position="269"/>
        <end position="414"/>
    </location>
</feature>
<dbReference type="PROSITE" id="PS00039">
    <property type="entry name" value="DEAD_ATP_HELICASE"/>
    <property type="match status" value="1"/>
</dbReference>
<dbReference type="InterPro" id="IPR014001">
    <property type="entry name" value="Helicase_ATP-bd"/>
</dbReference>
<comment type="subcellular location">
    <subcellularLocation>
        <location evidence="1">Nucleus</location>
        <location evidence="1">Nucleolus</location>
    </subcellularLocation>
</comment>
<dbReference type="AlphaFoldDB" id="A0A1B6L8V3"/>
<dbReference type="GO" id="GO:0010468">
    <property type="term" value="P:regulation of gene expression"/>
    <property type="evidence" value="ECO:0007669"/>
    <property type="project" value="UniProtKB-ARBA"/>
</dbReference>
<gene>
    <name evidence="17" type="ORF">g.24584</name>
</gene>
<dbReference type="Pfam" id="PF00271">
    <property type="entry name" value="Helicase_C"/>
    <property type="match status" value="1"/>
</dbReference>
<name>A0A1B6L8V3_9HEMI</name>
<dbReference type="SMART" id="SM00490">
    <property type="entry name" value="HELICc"/>
    <property type="match status" value="1"/>
</dbReference>
<dbReference type="GO" id="GO:0003723">
    <property type="term" value="F:RNA binding"/>
    <property type="evidence" value="ECO:0007669"/>
    <property type="project" value="UniProtKB-KW"/>
</dbReference>
<keyword evidence="5 12" id="KW-0378">Hydrolase</keyword>
<comment type="similarity">
    <text evidence="2">Belongs to the DEAD box helicase family. DDX54/DBP10 subfamily.</text>
</comment>
<feature type="domain" description="Helicase ATP-binding" evidence="14">
    <location>
        <begin position="66"/>
        <end position="238"/>
    </location>
</feature>
<dbReference type="PANTHER" id="PTHR47959">
    <property type="entry name" value="ATP-DEPENDENT RNA HELICASE RHLE-RELATED"/>
    <property type="match status" value="1"/>
</dbReference>
<keyword evidence="8" id="KW-0694">RNA-binding</keyword>
<keyword evidence="6 12" id="KW-0347">Helicase</keyword>
<evidence type="ECO:0000256" key="10">
    <source>
        <dbReference type="ARBA" id="ARBA00047984"/>
    </source>
</evidence>
<dbReference type="InterPro" id="IPR014014">
    <property type="entry name" value="RNA_helicase_DEAD_Q_motif"/>
</dbReference>
<dbReference type="InterPro" id="IPR001650">
    <property type="entry name" value="Helicase_C-like"/>
</dbReference>
<dbReference type="GO" id="GO:0003724">
    <property type="term" value="F:RNA helicase activity"/>
    <property type="evidence" value="ECO:0007669"/>
    <property type="project" value="UniProtKB-EC"/>
</dbReference>
<dbReference type="InterPro" id="IPR012541">
    <property type="entry name" value="DBP10_C"/>
</dbReference>
<feature type="domain" description="DEAD-box RNA helicase Q" evidence="16">
    <location>
        <begin position="35"/>
        <end position="63"/>
    </location>
</feature>
<dbReference type="InterPro" id="IPR027417">
    <property type="entry name" value="P-loop_NTPase"/>
</dbReference>
<evidence type="ECO:0000256" key="9">
    <source>
        <dbReference type="ARBA" id="ARBA00023242"/>
    </source>
</evidence>
<dbReference type="InterPro" id="IPR011545">
    <property type="entry name" value="DEAD/DEAH_box_helicase_dom"/>
</dbReference>
<organism evidence="17">
    <name type="scientific">Graphocephala atropunctata</name>
    <dbReference type="NCBI Taxonomy" id="36148"/>
    <lineage>
        <taxon>Eukaryota</taxon>
        <taxon>Metazoa</taxon>
        <taxon>Ecdysozoa</taxon>
        <taxon>Arthropoda</taxon>
        <taxon>Hexapoda</taxon>
        <taxon>Insecta</taxon>
        <taxon>Pterygota</taxon>
        <taxon>Neoptera</taxon>
        <taxon>Paraneoptera</taxon>
        <taxon>Hemiptera</taxon>
        <taxon>Auchenorrhyncha</taxon>
        <taxon>Membracoidea</taxon>
        <taxon>Cicadellidae</taxon>
        <taxon>Cicadellinae</taxon>
        <taxon>Cicadellini</taxon>
        <taxon>Graphocephala</taxon>
    </lineage>
</organism>
<dbReference type="GO" id="GO:0005829">
    <property type="term" value="C:cytosol"/>
    <property type="evidence" value="ECO:0007669"/>
    <property type="project" value="TreeGrafter"/>
</dbReference>
<evidence type="ECO:0000256" key="12">
    <source>
        <dbReference type="RuleBase" id="RU000492"/>
    </source>
</evidence>
<dbReference type="CDD" id="cd18787">
    <property type="entry name" value="SF2_C_DEAD"/>
    <property type="match status" value="1"/>
</dbReference>
<dbReference type="SMART" id="SM01123">
    <property type="entry name" value="DBP10CT"/>
    <property type="match status" value="1"/>
</dbReference>
<evidence type="ECO:0000256" key="13">
    <source>
        <dbReference type="SAM" id="MobiDB-lite"/>
    </source>
</evidence>
<protein>
    <recommendedName>
        <fullName evidence="3">RNA helicase</fullName>
        <ecNumber evidence="3">3.6.4.13</ecNumber>
    </recommendedName>
</protein>
<evidence type="ECO:0000256" key="7">
    <source>
        <dbReference type="ARBA" id="ARBA00022840"/>
    </source>
</evidence>
<dbReference type="Pfam" id="PF08147">
    <property type="entry name" value="DBP10CT"/>
    <property type="match status" value="1"/>
</dbReference>
<evidence type="ECO:0000259" key="14">
    <source>
        <dbReference type="PROSITE" id="PS51192"/>
    </source>
</evidence>
<evidence type="ECO:0000256" key="11">
    <source>
        <dbReference type="PROSITE-ProRule" id="PRU00552"/>
    </source>
</evidence>
<proteinExistence type="inferred from homology"/>
<dbReference type="PROSITE" id="PS51192">
    <property type="entry name" value="HELICASE_ATP_BIND_1"/>
    <property type="match status" value="1"/>
</dbReference>
<evidence type="ECO:0000256" key="5">
    <source>
        <dbReference type="ARBA" id="ARBA00022801"/>
    </source>
</evidence>
<dbReference type="GO" id="GO:0005730">
    <property type="term" value="C:nucleolus"/>
    <property type="evidence" value="ECO:0007669"/>
    <property type="project" value="UniProtKB-SubCell"/>
</dbReference>
<evidence type="ECO:0000259" key="16">
    <source>
        <dbReference type="PROSITE" id="PS51195"/>
    </source>
</evidence>
<dbReference type="EMBL" id="GEBQ01019936">
    <property type="protein sequence ID" value="JAT20041.1"/>
    <property type="molecule type" value="Transcribed_RNA"/>
</dbReference>